<evidence type="ECO:0000313" key="2">
    <source>
        <dbReference type="EMBL" id="KAK0548327.1"/>
    </source>
</evidence>
<feature type="compositionally biased region" description="Acidic residues" evidence="1">
    <location>
        <begin position="303"/>
        <end position="336"/>
    </location>
</feature>
<feature type="compositionally biased region" description="Basic residues" evidence="1">
    <location>
        <begin position="504"/>
        <end position="513"/>
    </location>
</feature>
<comment type="caution">
    <text evidence="2">The sequence shown here is derived from an EMBL/GenBank/DDBJ whole genome shotgun (WGS) entry which is preliminary data.</text>
</comment>
<dbReference type="AlphaFoldDB" id="A0AAN6JQB4"/>
<protein>
    <submittedName>
        <fullName evidence="2">Uncharacterized protein</fullName>
    </submittedName>
</protein>
<keyword evidence="3" id="KW-1185">Reference proteome</keyword>
<feature type="compositionally biased region" description="Polar residues" evidence="1">
    <location>
        <begin position="85"/>
        <end position="94"/>
    </location>
</feature>
<dbReference type="Proteomes" id="UP001176517">
    <property type="component" value="Unassembled WGS sequence"/>
</dbReference>
<dbReference type="EMBL" id="JAPDMZ010000138">
    <property type="protein sequence ID" value="KAK0548327.1"/>
    <property type="molecule type" value="Genomic_DNA"/>
</dbReference>
<feature type="region of interest" description="Disordered" evidence="1">
    <location>
        <begin position="118"/>
        <end position="250"/>
    </location>
</feature>
<accession>A0AAN6JQB4</accession>
<proteinExistence type="predicted"/>
<feature type="compositionally biased region" description="Acidic residues" evidence="1">
    <location>
        <begin position="455"/>
        <end position="469"/>
    </location>
</feature>
<feature type="compositionally biased region" description="Low complexity" evidence="1">
    <location>
        <begin position="45"/>
        <end position="57"/>
    </location>
</feature>
<sequence>MPSDRLSEAPYVSLVDRLKSSARSSPKARPKDKDKENVDSLSGCPSSSRPAIARSPSLFIPSTPATFDTARAKGKAKEDAPASSRAVSNRSTPLARTVIALDSASSFSVSDDDDFPVFISGHIHSSGSDRNSKVTERAGDASKAIYSRSPFNPLPTSSSTSISAGKDTTSSFFSPARARLKLPGNTGDGSSSRNSSSPKKSAPRTSSSSAEIIEISDSSNSFRASAPSVRGGTGPKTPMGQASSVVPPSSADAFWDRLSASELELLETGPSGPARSPRPAASSRGPTRCSVNLDHAHTMSITIEDDDDDDDDIVLEDLDDDDIQDADDPSPFEEEPPPGFDHDPEDEAMERAFLNFEDDDDEVYTMLEEQALAGRARRAAASSSAGPSAPALGLDDYEPVPLQHTPLSALPEDVRRRFLEQFGKPGDEEAETTQQRSGRGGGARNSRHNSGGGFGDDDWNEEDDEDEEQREGFTSPAKRGRTASTSSSRGKARGGFSNAGRRAYWAKKAKAGSRRGSGGRGGKS</sequence>
<gene>
    <name evidence="2" type="ORF">OC846_004513</name>
</gene>
<feature type="compositionally biased region" description="Basic and acidic residues" evidence="1">
    <location>
        <begin position="29"/>
        <end position="38"/>
    </location>
</feature>
<name>A0AAN6JQB4_9BASI</name>
<feature type="compositionally biased region" description="Low complexity" evidence="1">
    <location>
        <begin position="372"/>
        <end position="394"/>
    </location>
</feature>
<feature type="region of interest" description="Disordered" evidence="1">
    <location>
        <begin position="1"/>
        <end position="94"/>
    </location>
</feature>
<feature type="region of interest" description="Disordered" evidence="1">
    <location>
        <begin position="372"/>
        <end position="524"/>
    </location>
</feature>
<evidence type="ECO:0000313" key="3">
    <source>
        <dbReference type="Proteomes" id="UP001176517"/>
    </source>
</evidence>
<feature type="compositionally biased region" description="Low complexity" evidence="1">
    <location>
        <begin position="269"/>
        <end position="286"/>
    </location>
</feature>
<evidence type="ECO:0000256" key="1">
    <source>
        <dbReference type="SAM" id="MobiDB-lite"/>
    </source>
</evidence>
<feature type="compositionally biased region" description="Polar residues" evidence="1">
    <location>
        <begin position="154"/>
        <end position="173"/>
    </location>
</feature>
<organism evidence="2 3">
    <name type="scientific">Tilletia horrida</name>
    <dbReference type="NCBI Taxonomy" id="155126"/>
    <lineage>
        <taxon>Eukaryota</taxon>
        <taxon>Fungi</taxon>
        <taxon>Dikarya</taxon>
        <taxon>Basidiomycota</taxon>
        <taxon>Ustilaginomycotina</taxon>
        <taxon>Exobasidiomycetes</taxon>
        <taxon>Tilletiales</taxon>
        <taxon>Tilletiaceae</taxon>
        <taxon>Tilletia</taxon>
    </lineage>
</organism>
<feature type="compositionally biased region" description="Basic and acidic residues" evidence="1">
    <location>
        <begin position="130"/>
        <end position="140"/>
    </location>
</feature>
<reference evidence="2" key="1">
    <citation type="journal article" date="2023" name="PhytoFront">
        <title>Draft Genome Resources of Seven Strains of Tilletia horrida, Causal Agent of Kernel Smut of Rice.</title>
        <authorList>
            <person name="Khanal S."/>
            <person name="Antony Babu S."/>
            <person name="Zhou X.G."/>
        </authorList>
    </citation>
    <scope>NUCLEOTIDE SEQUENCE</scope>
    <source>
        <strain evidence="2">TX6</strain>
    </source>
</reference>
<feature type="compositionally biased region" description="Low complexity" evidence="1">
    <location>
        <begin position="190"/>
        <end position="221"/>
    </location>
</feature>
<feature type="compositionally biased region" description="Gly residues" evidence="1">
    <location>
        <begin position="515"/>
        <end position="524"/>
    </location>
</feature>
<feature type="region of interest" description="Disordered" evidence="1">
    <location>
        <begin position="262"/>
        <end position="347"/>
    </location>
</feature>